<dbReference type="InterPro" id="IPR016166">
    <property type="entry name" value="FAD-bd_PCMH"/>
</dbReference>
<dbReference type="Gene3D" id="3.30.465.10">
    <property type="match status" value="2"/>
</dbReference>
<feature type="domain" description="FAD-binding PCMH-type" evidence="4">
    <location>
        <begin position="117"/>
        <end position="297"/>
    </location>
</feature>
<dbReference type="AlphaFoldDB" id="A0A4Z0YSK6"/>
<evidence type="ECO:0000256" key="2">
    <source>
        <dbReference type="ARBA" id="ARBA00023002"/>
    </source>
</evidence>
<sequence length="570" mass="61301">MGWGRIFALCALLPLIREARGTPCKRTVCKNIPGDPGWPSSTDWNLLNKTVDGQLVPTIQLASLCHGTEYDHGQCEDLKAAWPFANVHVQKSAEFLMPYFQNQSCDPYTAQEKPCELGNYAQYSINVSTVSHVQAGIQFAQEKNIRLTIKNTGHDLLGKSSGKGALSLWTHHLDTINFIDHYNGDSEYDGPAVRLGAGVLSSDVVAAASSRGFRVVTGTCPDVGVAGGYTSGGGHGVFTSVYGMGADNVLEWEVVTAKGEHLIATPTAHADLYWALSGGGAGTFAIVLSMVTRVYPDGVIGGATFNFDVGSAGSAEKYWEGVATFQSAMGPVVDAGAVISYALTPTAMVVFGIAVPTENASAIDQVLSPITTAMADIGIDLNITTSIHSRYLDFYNQYFFEAVTATPAAQITGGRLVPRSIMETDTGARTVTEAFQNATDAGFAIVCDAVNADQARLNRNAVLPSWRSALLHCIFVKTWDFSMPWDEMTAYQANLTNIVMPQIEAVTPGGGAYLNEANFEQPDWQNVFYGENYPRLKDIKSKVDPKGTFYAQTAVGSELWTEDANGRLCQ</sequence>
<dbReference type="SUPFAM" id="SSF56176">
    <property type="entry name" value="FAD-binding/transporter-associated domain-like"/>
    <property type="match status" value="1"/>
</dbReference>
<dbReference type="InterPro" id="IPR012951">
    <property type="entry name" value="BBE"/>
</dbReference>
<dbReference type="STRING" id="37992.A0A4Z0YSK6"/>
<dbReference type="Pfam" id="PF01565">
    <property type="entry name" value="FAD_binding_4"/>
    <property type="match status" value="1"/>
</dbReference>
<feature type="signal peptide" evidence="3">
    <location>
        <begin position="1"/>
        <end position="21"/>
    </location>
</feature>
<dbReference type="EMBL" id="SKBN01000019">
    <property type="protein sequence ID" value="TGJ86987.1"/>
    <property type="molecule type" value="Genomic_DNA"/>
</dbReference>
<reference evidence="5 6" key="1">
    <citation type="submission" date="2019-03" db="EMBL/GenBank/DDBJ databases">
        <title>Draft genome sequence of Xylaria hypoxylon DSM 108379, a ubiquitous saprotrophic-parasitic fungi on hardwood.</title>
        <authorList>
            <person name="Buettner E."/>
            <person name="Leonhardt S."/>
            <person name="Gebauer A.M."/>
            <person name="Liers C."/>
            <person name="Hofrichter M."/>
            <person name="Kellner H."/>
        </authorList>
    </citation>
    <scope>NUCLEOTIDE SEQUENCE [LARGE SCALE GENOMIC DNA]</scope>
    <source>
        <strain evidence="5 6">DSM 108379</strain>
    </source>
</reference>
<dbReference type="InterPro" id="IPR036318">
    <property type="entry name" value="FAD-bd_PCMH-like_sf"/>
</dbReference>
<comment type="similarity">
    <text evidence="1">Belongs to the oxygen-dependent FAD-linked oxidoreductase family.</text>
</comment>
<dbReference type="PANTHER" id="PTHR13878">
    <property type="entry name" value="GULONOLACTONE OXIDASE"/>
    <property type="match status" value="1"/>
</dbReference>
<evidence type="ECO:0000259" key="4">
    <source>
        <dbReference type="PROSITE" id="PS51387"/>
    </source>
</evidence>
<protein>
    <recommendedName>
        <fullName evidence="4">FAD-binding PCMH-type domain-containing protein</fullName>
    </recommendedName>
</protein>
<gene>
    <name evidence="5" type="ORF">E0Z10_g1718</name>
</gene>
<keyword evidence="3" id="KW-0732">Signal</keyword>
<dbReference type="Pfam" id="PF08031">
    <property type="entry name" value="BBE"/>
    <property type="match status" value="1"/>
</dbReference>
<dbReference type="PROSITE" id="PS51387">
    <property type="entry name" value="FAD_PCMH"/>
    <property type="match status" value="1"/>
</dbReference>
<feature type="chain" id="PRO_5021383914" description="FAD-binding PCMH-type domain-containing protein" evidence="3">
    <location>
        <begin position="22"/>
        <end position="570"/>
    </location>
</feature>
<dbReference type="InterPro" id="IPR050432">
    <property type="entry name" value="FAD-linked_Oxidoreductases_BP"/>
</dbReference>
<accession>A0A4Z0YSK6</accession>
<name>A0A4Z0YSK6_9PEZI</name>
<evidence type="ECO:0000256" key="1">
    <source>
        <dbReference type="ARBA" id="ARBA00005466"/>
    </source>
</evidence>
<dbReference type="InterPro" id="IPR006094">
    <property type="entry name" value="Oxid_FAD_bind_N"/>
</dbReference>
<dbReference type="InterPro" id="IPR016169">
    <property type="entry name" value="FAD-bd_PCMH_sub2"/>
</dbReference>
<keyword evidence="6" id="KW-1185">Reference proteome</keyword>
<dbReference type="GO" id="GO:0016491">
    <property type="term" value="F:oxidoreductase activity"/>
    <property type="evidence" value="ECO:0007669"/>
    <property type="project" value="UniProtKB-KW"/>
</dbReference>
<organism evidence="5 6">
    <name type="scientific">Xylaria hypoxylon</name>
    <dbReference type="NCBI Taxonomy" id="37992"/>
    <lineage>
        <taxon>Eukaryota</taxon>
        <taxon>Fungi</taxon>
        <taxon>Dikarya</taxon>
        <taxon>Ascomycota</taxon>
        <taxon>Pezizomycotina</taxon>
        <taxon>Sordariomycetes</taxon>
        <taxon>Xylariomycetidae</taxon>
        <taxon>Xylariales</taxon>
        <taxon>Xylariaceae</taxon>
        <taxon>Xylaria</taxon>
    </lineage>
</organism>
<evidence type="ECO:0000313" key="5">
    <source>
        <dbReference type="EMBL" id="TGJ86987.1"/>
    </source>
</evidence>
<evidence type="ECO:0000313" key="6">
    <source>
        <dbReference type="Proteomes" id="UP000297716"/>
    </source>
</evidence>
<keyword evidence="2" id="KW-0560">Oxidoreductase</keyword>
<proteinExistence type="inferred from homology"/>
<dbReference type="Proteomes" id="UP000297716">
    <property type="component" value="Unassembled WGS sequence"/>
</dbReference>
<dbReference type="PANTHER" id="PTHR13878:SF91">
    <property type="entry name" value="FAD BINDING DOMAIN PROTEIN (AFU_ORTHOLOGUE AFUA_6G12070)-RELATED"/>
    <property type="match status" value="1"/>
</dbReference>
<dbReference type="OrthoDB" id="9983560at2759"/>
<evidence type="ECO:0000256" key="3">
    <source>
        <dbReference type="SAM" id="SignalP"/>
    </source>
</evidence>
<comment type="caution">
    <text evidence="5">The sequence shown here is derived from an EMBL/GenBank/DDBJ whole genome shotgun (WGS) entry which is preliminary data.</text>
</comment>
<dbReference type="GO" id="GO:0071949">
    <property type="term" value="F:FAD binding"/>
    <property type="evidence" value="ECO:0007669"/>
    <property type="project" value="InterPro"/>
</dbReference>